<proteinExistence type="predicted"/>
<name>A0A9X1V8Z0_9BACL</name>
<feature type="signal peptide" evidence="4">
    <location>
        <begin position="1"/>
        <end position="27"/>
    </location>
</feature>
<dbReference type="InterPro" id="IPR011990">
    <property type="entry name" value="TPR-like_helical_dom_sf"/>
</dbReference>
<evidence type="ECO:0000256" key="2">
    <source>
        <dbReference type="ARBA" id="ARBA00022803"/>
    </source>
</evidence>
<dbReference type="Gene3D" id="1.25.40.10">
    <property type="entry name" value="Tetratricopeptide repeat domain"/>
    <property type="match status" value="1"/>
</dbReference>
<keyword evidence="6" id="KW-1185">Reference proteome</keyword>
<gene>
    <name evidence="5" type="ORF">MM817_01726</name>
</gene>
<dbReference type="SMART" id="SM00028">
    <property type="entry name" value="TPR"/>
    <property type="match status" value="3"/>
</dbReference>
<keyword evidence="4" id="KW-0732">Signal</keyword>
<feature type="region of interest" description="Disordered" evidence="3">
    <location>
        <begin position="30"/>
        <end position="54"/>
    </location>
</feature>
<evidence type="ECO:0000313" key="6">
    <source>
        <dbReference type="Proteomes" id="UP001139263"/>
    </source>
</evidence>
<dbReference type="PANTHER" id="PTHR44227:SF3">
    <property type="entry name" value="PROTEIN O-MANNOSYL-TRANSFERASE TMTC4"/>
    <property type="match status" value="1"/>
</dbReference>
<evidence type="ECO:0000256" key="4">
    <source>
        <dbReference type="SAM" id="SignalP"/>
    </source>
</evidence>
<feature type="chain" id="PRO_5040865170" description="TPR repeat-containing protein" evidence="4">
    <location>
        <begin position="28"/>
        <end position="213"/>
    </location>
</feature>
<accession>A0A9X1V8Z0</accession>
<comment type="caution">
    <text evidence="5">The sequence shown here is derived from an EMBL/GenBank/DDBJ whole genome shotgun (WGS) entry which is preliminary data.</text>
</comment>
<keyword evidence="2" id="KW-0802">TPR repeat</keyword>
<dbReference type="PANTHER" id="PTHR44227">
    <property type="match status" value="1"/>
</dbReference>
<dbReference type="AlphaFoldDB" id="A0A9X1V8Z0"/>
<keyword evidence="1" id="KW-0677">Repeat</keyword>
<organism evidence="5 6">
    <name type="scientific">Sulfoacidibacillus ferrooxidans</name>
    <dbReference type="NCBI Taxonomy" id="2005001"/>
    <lineage>
        <taxon>Bacteria</taxon>
        <taxon>Bacillati</taxon>
        <taxon>Bacillota</taxon>
        <taxon>Bacilli</taxon>
        <taxon>Bacillales</taxon>
        <taxon>Alicyclobacillaceae</taxon>
        <taxon>Sulfoacidibacillus</taxon>
    </lineage>
</organism>
<dbReference type="InterPro" id="IPR052346">
    <property type="entry name" value="O-mannosyl-transferase_TMTC"/>
</dbReference>
<dbReference type="InterPro" id="IPR019734">
    <property type="entry name" value="TPR_rpt"/>
</dbReference>
<dbReference type="Proteomes" id="UP001139263">
    <property type="component" value="Unassembled WGS sequence"/>
</dbReference>
<evidence type="ECO:0000256" key="3">
    <source>
        <dbReference type="SAM" id="MobiDB-lite"/>
    </source>
</evidence>
<reference evidence="5" key="1">
    <citation type="submission" date="2022-03" db="EMBL/GenBank/DDBJ databases">
        <title>Draft Genome Sequence of Firmicute Strain S0AB, a Heterotrophic Iron/Sulfur-Oxidizing Extreme Acidophile.</title>
        <authorList>
            <person name="Vergara E."/>
            <person name="Pakostova E."/>
            <person name="Johnson D.B."/>
            <person name="Holmes D.S."/>
        </authorList>
    </citation>
    <scope>NUCLEOTIDE SEQUENCE</scope>
    <source>
        <strain evidence="5">S0AB</strain>
    </source>
</reference>
<evidence type="ECO:0000256" key="1">
    <source>
        <dbReference type="ARBA" id="ARBA00022737"/>
    </source>
</evidence>
<protein>
    <recommendedName>
        <fullName evidence="7">TPR repeat-containing protein</fullName>
    </recommendedName>
</protein>
<evidence type="ECO:0008006" key="7">
    <source>
        <dbReference type="Google" id="ProtNLM"/>
    </source>
</evidence>
<dbReference type="Pfam" id="PF13181">
    <property type="entry name" value="TPR_8"/>
    <property type="match status" value="1"/>
</dbReference>
<sequence>MYHMFTIKNKLLGIGAAGLITAMSLTGCGTTTTTSTSPTTTVPSTTNSNKPQNNVVVKNPNGTESVIVGGSTYKGAAKLKHFESLAQSQPTNEQAQINAALSANVNSHPHLAISYYEKAIKIAPTDAIPYNNIGNIYLRTLGQPQKALPYYQKATQVNPTYAYGWWNLALCQGQLKNITAEKQTLQQALKTIPKSDPLYSTIKQLQTSVLKAK</sequence>
<dbReference type="Pfam" id="PF13431">
    <property type="entry name" value="TPR_17"/>
    <property type="match status" value="1"/>
</dbReference>
<dbReference type="EMBL" id="JALBUF010000004">
    <property type="protein sequence ID" value="MCI0183449.1"/>
    <property type="molecule type" value="Genomic_DNA"/>
</dbReference>
<dbReference type="SUPFAM" id="SSF48452">
    <property type="entry name" value="TPR-like"/>
    <property type="match status" value="1"/>
</dbReference>
<evidence type="ECO:0000313" key="5">
    <source>
        <dbReference type="EMBL" id="MCI0183449.1"/>
    </source>
</evidence>